<name>A0AAE0KJ10_9PEZI</name>
<protein>
    <submittedName>
        <fullName evidence="1">Uncharacterized protein</fullName>
    </submittedName>
</protein>
<reference evidence="1" key="1">
    <citation type="journal article" date="2023" name="Mol. Phylogenet. Evol.">
        <title>Genome-scale phylogeny and comparative genomics of the fungal order Sordariales.</title>
        <authorList>
            <person name="Hensen N."/>
            <person name="Bonometti L."/>
            <person name="Westerberg I."/>
            <person name="Brannstrom I.O."/>
            <person name="Guillou S."/>
            <person name="Cros-Aarteil S."/>
            <person name="Calhoun S."/>
            <person name="Haridas S."/>
            <person name="Kuo A."/>
            <person name="Mondo S."/>
            <person name="Pangilinan J."/>
            <person name="Riley R."/>
            <person name="LaButti K."/>
            <person name="Andreopoulos B."/>
            <person name="Lipzen A."/>
            <person name="Chen C."/>
            <person name="Yan M."/>
            <person name="Daum C."/>
            <person name="Ng V."/>
            <person name="Clum A."/>
            <person name="Steindorff A."/>
            <person name="Ohm R.A."/>
            <person name="Martin F."/>
            <person name="Silar P."/>
            <person name="Natvig D.O."/>
            <person name="Lalanne C."/>
            <person name="Gautier V."/>
            <person name="Ament-Velasquez S.L."/>
            <person name="Kruys A."/>
            <person name="Hutchinson M.I."/>
            <person name="Powell A.J."/>
            <person name="Barry K."/>
            <person name="Miller A.N."/>
            <person name="Grigoriev I.V."/>
            <person name="Debuchy R."/>
            <person name="Gladieux P."/>
            <person name="Hiltunen Thoren M."/>
            <person name="Johannesson H."/>
        </authorList>
    </citation>
    <scope>NUCLEOTIDE SEQUENCE</scope>
    <source>
        <strain evidence="1">CBS 232.78</strain>
    </source>
</reference>
<feature type="non-terminal residue" evidence="1">
    <location>
        <position position="1"/>
    </location>
</feature>
<dbReference type="AlphaFoldDB" id="A0AAE0KJ10"/>
<evidence type="ECO:0000313" key="1">
    <source>
        <dbReference type="EMBL" id="KAK3377678.1"/>
    </source>
</evidence>
<organism evidence="1 2">
    <name type="scientific">Podospora didyma</name>
    <dbReference type="NCBI Taxonomy" id="330526"/>
    <lineage>
        <taxon>Eukaryota</taxon>
        <taxon>Fungi</taxon>
        <taxon>Dikarya</taxon>
        <taxon>Ascomycota</taxon>
        <taxon>Pezizomycotina</taxon>
        <taxon>Sordariomycetes</taxon>
        <taxon>Sordariomycetidae</taxon>
        <taxon>Sordariales</taxon>
        <taxon>Podosporaceae</taxon>
        <taxon>Podospora</taxon>
    </lineage>
</organism>
<evidence type="ECO:0000313" key="2">
    <source>
        <dbReference type="Proteomes" id="UP001285441"/>
    </source>
</evidence>
<proteinExistence type="predicted"/>
<reference evidence="1" key="2">
    <citation type="submission" date="2023-06" db="EMBL/GenBank/DDBJ databases">
        <authorList>
            <consortium name="Lawrence Berkeley National Laboratory"/>
            <person name="Haridas S."/>
            <person name="Hensen N."/>
            <person name="Bonometti L."/>
            <person name="Westerberg I."/>
            <person name="Brannstrom I.O."/>
            <person name="Guillou S."/>
            <person name="Cros-Aarteil S."/>
            <person name="Calhoun S."/>
            <person name="Kuo A."/>
            <person name="Mondo S."/>
            <person name="Pangilinan J."/>
            <person name="Riley R."/>
            <person name="LaButti K."/>
            <person name="Andreopoulos B."/>
            <person name="Lipzen A."/>
            <person name="Chen C."/>
            <person name="Yanf M."/>
            <person name="Daum C."/>
            <person name="Ng V."/>
            <person name="Clum A."/>
            <person name="Steindorff A."/>
            <person name="Ohm R."/>
            <person name="Martin F."/>
            <person name="Silar P."/>
            <person name="Natvig D."/>
            <person name="Lalanne C."/>
            <person name="Gautier V."/>
            <person name="Ament-velasquez S.L."/>
            <person name="Kruys A."/>
            <person name="Hutchinson M.I."/>
            <person name="Powell A.J."/>
            <person name="Barry K."/>
            <person name="Miller A.N."/>
            <person name="Grigoriev I.V."/>
            <person name="Debuchy R."/>
            <person name="Gladieux P."/>
            <person name="Thoren M.H."/>
            <person name="Johannesson H."/>
        </authorList>
    </citation>
    <scope>NUCLEOTIDE SEQUENCE</scope>
    <source>
        <strain evidence="1">CBS 232.78</strain>
    </source>
</reference>
<gene>
    <name evidence="1" type="ORF">B0H63DRAFT_377048</name>
</gene>
<sequence length="96" mass="11360">FWLGTRLVFATGSLIDHIHTHVLRLRLKPSPTARLIGALVRLLPRTIQIWVKTQWPEWFLPPNVILKKRKEGWGGEYENETHMYARLRKIQRVVIP</sequence>
<feature type="non-terminal residue" evidence="1">
    <location>
        <position position="96"/>
    </location>
</feature>
<accession>A0AAE0KJ10</accession>
<comment type="caution">
    <text evidence="1">The sequence shown here is derived from an EMBL/GenBank/DDBJ whole genome shotgun (WGS) entry which is preliminary data.</text>
</comment>
<dbReference type="Proteomes" id="UP001285441">
    <property type="component" value="Unassembled WGS sequence"/>
</dbReference>
<dbReference type="EMBL" id="JAULSW010000006">
    <property type="protein sequence ID" value="KAK3377678.1"/>
    <property type="molecule type" value="Genomic_DNA"/>
</dbReference>
<keyword evidence="2" id="KW-1185">Reference proteome</keyword>